<comment type="caution">
    <text evidence="1">The sequence shown here is derived from an EMBL/GenBank/DDBJ whole genome shotgun (WGS) entry which is preliminary data.</text>
</comment>
<sequence>MVLYLILKAWLNNIASHDLGRVEVEQPPDHVISVSIGMWFVIWQEATLHMKNFALVQSKKLQLGQKLSGEQ</sequence>
<protein>
    <submittedName>
        <fullName evidence="1">Uncharacterized protein</fullName>
    </submittedName>
</protein>
<gene>
    <name evidence="1" type="ORF">JG687_00004084</name>
</gene>
<evidence type="ECO:0000313" key="1">
    <source>
        <dbReference type="EMBL" id="KAG6967783.1"/>
    </source>
</evidence>
<dbReference type="Proteomes" id="UP000688947">
    <property type="component" value="Unassembled WGS sequence"/>
</dbReference>
<accession>A0A8T1UQ66</accession>
<evidence type="ECO:0000313" key="2">
    <source>
        <dbReference type="Proteomes" id="UP000688947"/>
    </source>
</evidence>
<dbReference type="AlphaFoldDB" id="A0A8T1UQ66"/>
<dbReference type="OrthoDB" id="10273225at2759"/>
<organism evidence="1 2">
    <name type="scientific">Phytophthora cactorum</name>
    <dbReference type="NCBI Taxonomy" id="29920"/>
    <lineage>
        <taxon>Eukaryota</taxon>
        <taxon>Sar</taxon>
        <taxon>Stramenopiles</taxon>
        <taxon>Oomycota</taxon>
        <taxon>Peronosporomycetes</taxon>
        <taxon>Peronosporales</taxon>
        <taxon>Peronosporaceae</taxon>
        <taxon>Phytophthora</taxon>
    </lineage>
</organism>
<proteinExistence type="predicted"/>
<name>A0A8T1UQ66_9STRA</name>
<dbReference type="VEuPathDB" id="FungiDB:PC110_g250"/>
<reference evidence="1" key="1">
    <citation type="submission" date="2021-01" db="EMBL/GenBank/DDBJ databases">
        <title>Phytophthora aleatoria, a newly-described species from Pinus radiata is distinct from Phytophthora cactorum isolates based on comparative genomics.</title>
        <authorList>
            <person name="Mcdougal R."/>
            <person name="Panda P."/>
            <person name="Williams N."/>
            <person name="Studholme D.J."/>
        </authorList>
    </citation>
    <scope>NUCLEOTIDE SEQUENCE</scope>
    <source>
        <strain evidence="1">NZFS 3830</strain>
    </source>
</reference>
<dbReference type="EMBL" id="JAENGZ010000135">
    <property type="protein sequence ID" value="KAG6967783.1"/>
    <property type="molecule type" value="Genomic_DNA"/>
</dbReference>